<dbReference type="AlphaFoldDB" id="A0A1H0RW35"/>
<accession>A0A1H0RW35</accession>
<keyword evidence="2" id="KW-0472">Membrane</keyword>
<dbReference type="PANTHER" id="PTHR20930:SF0">
    <property type="entry name" value="PROTEIN ILRUN"/>
    <property type="match status" value="1"/>
</dbReference>
<feature type="region of interest" description="Disordered" evidence="1">
    <location>
        <begin position="99"/>
        <end position="121"/>
    </location>
</feature>
<evidence type="ECO:0000256" key="2">
    <source>
        <dbReference type="SAM" id="Phobius"/>
    </source>
</evidence>
<evidence type="ECO:0000259" key="3">
    <source>
        <dbReference type="Pfam" id="PF16158"/>
    </source>
</evidence>
<dbReference type="OrthoDB" id="166850at2"/>
<keyword evidence="2" id="KW-1133">Transmembrane helix</keyword>
<feature type="compositionally biased region" description="Low complexity" evidence="1">
    <location>
        <begin position="157"/>
        <end position="171"/>
    </location>
</feature>
<dbReference type="STRING" id="443156.SAMN04489867_2114"/>
<feature type="transmembrane region" description="Helical" evidence="2">
    <location>
        <begin position="132"/>
        <end position="153"/>
    </location>
</feature>
<dbReference type="Gene3D" id="2.60.40.10">
    <property type="entry name" value="Immunoglobulins"/>
    <property type="match status" value="1"/>
</dbReference>
<keyword evidence="5" id="KW-1185">Reference proteome</keyword>
<feature type="region of interest" description="Disordered" evidence="1">
    <location>
        <begin position="154"/>
        <end position="188"/>
    </location>
</feature>
<evidence type="ECO:0000313" key="5">
    <source>
        <dbReference type="Proteomes" id="UP000199077"/>
    </source>
</evidence>
<dbReference type="Proteomes" id="UP000199077">
    <property type="component" value="Chromosome I"/>
</dbReference>
<dbReference type="InterPro" id="IPR032350">
    <property type="entry name" value="Nbr1_FW"/>
</dbReference>
<feature type="domain" description="Nbr1 FW" evidence="3">
    <location>
        <begin position="198"/>
        <end position="290"/>
    </location>
</feature>
<dbReference type="CDD" id="cd14947">
    <property type="entry name" value="NBR1_like"/>
    <property type="match status" value="1"/>
</dbReference>
<dbReference type="RefSeq" id="WP_157692990.1">
    <property type="nucleotide sequence ID" value="NZ_LT629711.1"/>
</dbReference>
<reference evidence="5" key="1">
    <citation type="submission" date="2016-10" db="EMBL/GenBank/DDBJ databases">
        <authorList>
            <person name="Varghese N."/>
            <person name="Submissions S."/>
        </authorList>
    </citation>
    <scope>NUCLEOTIDE SEQUENCE [LARGE SCALE GENOMIC DNA]</scope>
    <source>
        <strain evidence="5">DSM 22329</strain>
    </source>
</reference>
<dbReference type="EMBL" id="LT629711">
    <property type="protein sequence ID" value="SDP33791.1"/>
    <property type="molecule type" value="Genomic_DNA"/>
</dbReference>
<gene>
    <name evidence="4" type="ORF">SAMN04489867_2114</name>
</gene>
<sequence>MGDRTTTMRAQAIEGFAATLADLRDAAGRPSFRVMAGRSKAISHTTLHEAVHGNRLPSWATTAEFVKACGADPGLYREQWARASCAVAAVTHGAVKPAETAVDGPEHDSSEAVPTTSRPEPTARWWRRDRRVLLGAAATVFAVASGLGVTWSAHGQADPPARPARGPVAADCPVHQQNPPAAAPTHRGDRATFVSDVTLGDCSHVPAGQVVTKVWRLKNAGSVPWVGYTLRRIDLPQGRDQCQTIPDVTVSDTAPGAQVDVAVGVTLPSRPTFCLVRFKLVDAAGQVAFPGSRPVTLQVIVDPRRSPEAQVVRSGS</sequence>
<dbReference type="InterPro" id="IPR013783">
    <property type="entry name" value="Ig-like_fold"/>
</dbReference>
<proteinExistence type="predicted"/>
<evidence type="ECO:0000313" key="4">
    <source>
        <dbReference type="EMBL" id="SDP33791.1"/>
    </source>
</evidence>
<organism evidence="4 5">
    <name type="scientific">Pedococcus dokdonensis</name>
    <dbReference type="NCBI Taxonomy" id="443156"/>
    <lineage>
        <taxon>Bacteria</taxon>
        <taxon>Bacillati</taxon>
        <taxon>Actinomycetota</taxon>
        <taxon>Actinomycetes</taxon>
        <taxon>Micrococcales</taxon>
        <taxon>Intrasporangiaceae</taxon>
        <taxon>Pedococcus</taxon>
    </lineage>
</organism>
<dbReference type="GO" id="GO:0005975">
    <property type="term" value="P:carbohydrate metabolic process"/>
    <property type="evidence" value="ECO:0007669"/>
    <property type="project" value="UniProtKB-ARBA"/>
</dbReference>
<evidence type="ECO:0000256" key="1">
    <source>
        <dbReference type="SAM" id="MobiDB-lite"/>
    </source>
</evidence>
<dbReference type="PANTHER" id="PTHR20930">
    <property type="entry name" value="OVARIAN CARCINOMA ANTIGEN CA125-RELATED"/>
    <property type="match status" value="1"/>
</dbReference>
<dbReference type="Pfam" id="PF16158">
    <property type="entry name" value="N_BRCA1_IG"/>
    <property type="match status" value="1"/>
</dbReference>
<name>A0A1H0RW35_9MICO</name>
<keyword evidence="2" id="KW-0812">Transmembrane</keyword>
<protein>
    <submittedName>
        <fullName evidence="4">Ig-like domain-containing protein</fullName>
    </submittedName>
</protein>